<dbReference type="EMBL" id="PNGT01000002">
    <property type="protein sequence ID" value="PMC52929.1"/>
    <property type="molecule type" value="Genomic_DNA"/>
</dbReference>
<evidence type="ECO:0000313" key="2">
    <source>
        <dbReference type="Proteomes" id="UP000235670"/>
    </source>
</evidence>
<reference evidence="1 2" key="1">
    <citation type="submission" date="2017-09" db="EMBL/GenBank/DDBJ databases">
        <title>Bacterial strain isolated from the female urinary microbiota.</title>
        <authorList>
            <person name="Thomas-White K."/>
            <person name="Kumar N."/>
            <person name="Forster S."/>
            <person name="Putonti C."/>
            <person name="Lawley T."/>
            <person name="Wolfe A.J."/>
        </authorList>
    </citation>
    <scope>NUCLEOTIDE SEQUENCE [LARGE SCALE GENOMIC DNA]</scope>
    <source>
        <strain evidence="1 2">UMB0186</strain>
    </source>
</reference>
<dbReference type="STRING" id="84135.GCA_001052115_00742"/>
<accession>A0A2N6SGE0</accession>
<comment type="caution">
    <text evidence="1">The sequence shown here is derived from an EMBL/GenBank/DDBJ whole genome shotgun (WGS) entry which is preliminary data.</text>
</comment>
<proteinExistence type="predicted"/>
<organism evidence="1 2">
    <name type="scientific">Gemella sanguinis</name>
    <dbReference type="NCBI Taxonomy" id="84135"/>
    <lineage>
        <taxon>Bacteria</taxon>
        <taxon>Bacillati</taxon>
        <taxon>Bacillota</taxon>
        <taxon>Bacilli</taxon>
        <taxon>Bacillales</taxon>
        <taxon>Gemellaceae</taxon>
        <taxon>Gemella</taxon>
    </lineage>
</organism>
<dbReference type="OrthoDB" id="3242873at2"/>
<sequence length="75" mass="8719">MRMKHKVIINVSDSNHKEIQILKASRITIPRKIVQWLFGEYTQVYLLKPGQTIHSVDVKEIKKGVNLYESNKTIA</sequence>
<protein>
    <submittedName>
        <fullName evidence="1">Uncharacterized protein</fullName>
    </submittedName>
</protein>
<dbReference type="Proteomes" id="UP000235670">
    <property type="component" value="Unassembled WGS sequence"/>
</dbReference>
<evidence type="ECO:0000313" key="1">
    <source>
        <dbReference type="EMBL" id="PMC52929.1"/>
    </source>
</evidence>
<gene>
    <name evidence="1" type="ORF">CJ218_03285</name>
</gene>
<dbReference type="AlphaFoldDB" id="A0A2N6SGE0"/>
<name>A0A2N6SGE0_9BACL</name>